<organism evidence="2 3">
    <name type="scientific">Acinetobacter baumannii</name>
    <dbReference type="NCBI Taxonomy" id="470"/>
    <lineage>
        <taxon>Bacteria</taxon>
        <taxon>Pseudomonadati</taxon>
        <taxon>Pseudomonadota</taxon>
        <taxon>Gammaproteobacteria</taxon>
        <taxon>Moraxellales</taxon>
        <taxon>Moraxellaceae</taxon>
        <taxon>Acinetobacter</taxon>
        <taxon>Acinetobacter calcoaceticus/baumannii complex</taxon>
    </lineage>
</organism>
<dbReference type="Proteomes" id="UP000179937">
    <property type="component" value="Unassembled WGS sequence"/>
</dbReference>
<dbReference type="PROSITE" id="PS50853">
    <property type="entry name" value="FN3"/>
    <property type="match status" value="1"/>
</dbReference>
<evidence type="ECO:0000259" key="1">
    <source>
        <dbReference type="PROSITE" id="PS50853"/>
    </source>
</evidence>
<accession>A0A1S2FUC3</accession>
<dbReference type="InterPro" id="IPR056490">
    <property type="entry name" value="Rcc01698_C"/>
</dbReference>
<evidence type="ECO:0000313" key="3">
    <source>
        <dbReference type="Proteomes" id="UP000179937"/>
    </source>
</evidence>
<dbReference type="SMART" id="SM00060">
    <property type="entry name" value="FN3"/>
    <property type="match status" value="2"/>
</dbReference>
<dbReference type="AlphaFoldDB" id="A0A1S2FUC3"/>
<sequence length="829" mass="91934">MSGVFGSTTISTSDTRINSMRIQQSAYGLCQPLVYGKTRVAANMFWYGDFIATPHTTVQKSGGKGGGTKTSNTTFSYSASLMLGLCENQIKKIGLIWVDKEQYVPKQEGSITLDPIDQLKFELFDGNNNPPWGWLVSKHPDQAINYPYLGYVAAANYEMGNSASLSNHNFEVISTITLSDTIDDANPADVIEDFITHPRYGAAPNLNMADLEEFRTYCRAANLLISPAFTEQRPAYETINEIVEAVNCAVVPSPDGLKIRSFGDSAITGNGVTFTPDLTPVYHLTDDDFISDDEPVRVRRSRDTDAYNHVQIEYINRYNQYNTETTEAKDQANIEMFGLRTEDPVECHYFCEPKIARHAAQLRLQRLLYVRNEYEFDLGWKYCRLEPMDVVTITDEALGLNQFPVRITRIEEDEGGMLTVTAEELAIGSRSAIEYDSQASDGYQGGNEEPGNVNAPAIFEPPLDLTDGKNQVWVAVSGGINWGGCNVWVSLDNTTYEMIGTIYGSARYGQLVTAIDADDTALQVELNTASRIFSGTLQDAQADQTLCKVGDEYFNYQVATLNGSGLYTLSDVLRGRFDDAQVHNAGEPFVRLDRAIFVYPYNENLVGKQIFLKFTSFNGLERKEQTLDEVTAYSYTLSGGRPAGVKGLSLQSPFVGTTFKVQWQSSTGADGYRVQVWSNGAMIRQVDTTNTDYSYSIEEAKTDGIGRAYTIRVASKNGDQISTFAELSISNPVPPVLLNVYTAATVDSITVNWVPSEVPDLKDYAVWLSPTPNFDPTQMPPTWTGTDLTTTFGGLQPTTPYYIRVAARDVWENTVWNYTNQITQSTSEG</sequence>
<dbReference type="SUPFAM" id="SSF49265">
    <property type="entry name" value="Fibronectin type III"/>
    <property type="match status" value="1"/>
</dbReference>
<proteinExistence type="predicted"/>
<dbReference type="InterPro" id="IPR032876">
    <property type="entry name" value="J_dom"/>
</dbReference>
<feature type="domain" description="Fibronectin type-III" evidence="1">
    <location>
        <begin position="734"/>
        <end position="829"/>
    </location>
</feature>
<dbReference type="Pfam" id="PF23666">
    <property type="entry name" value="Rcc01698_C"/>
    <property type="match status" value="1"/>
</dbReference>
<reference evidence="2 3" key="1">
    <citation type="submission" date="2016-05" db="EMBL/GenBank/DDBJ databases">
        <title>The evolution of Acinetobacter baumannii in vivo.</title>
        <authorList>
            <person name="Hua X."/>
            <person name="Yu Y."/>
        </authorList>
    </citation>
    <scope>NUCLEOTIDE SEQUENCE [LARGE SCALE GENOMIC DNA]</scope>
    <source>
        <strain evidence="2 3">XH647</strain>
    </source>
</reference>
<dbReference type="InterPro" id="IPR036116">
    <property type="entry name" value="FN3_sf"/>
</dbReference>
<protein>
    <recommendedName>
        <fullName evidence="1">Fibronectin type-III domain-containing protein</fullName>
    </recommendedName>
</protein>
<comment type="caution">
    <text evidence="2">The sequence shown here is derived from an EMBL/GenBank/DDBJ whole genome shotgun (WGS) entry which is preliminary data.</text>
</comment>
<dbReference type="InterPro" id="IPR003961">
    <property type="entry name" value="FN3_dom"/>
</dbReference>
<gene>
    <name evidence="2" type="ORF">A7M90_09335</name>
</gene>
<dbReference type="RefSeq" id="WP_071211458.1">
    <property type="nucleotide sequence ID" value="NZ_CP077835.1"/>
</dbReference>
<evidence type="ECO:0000313" key="2">
    <source>
        <dbReference type="EMBL" id="OIG67223.1"/>
    </source>
</evidence>
<dbReference type="InterPro" id="IPR013783">
    <property type="entry name" value="Ig-like_fold"/>
</dbReference>
<dbReference type="Gene3D" id="2.60.40.10">
    <property type="entry name" value="Immunoglobulins"/>
    <property type="match status" value="2"/>
</dbReference>
<dbReference type="CDD" id="cd00063">
    <property type="entry name" value="FN3"/>
    <property type="match status" value="1"/>
</dbReference>
<dbReference type="EMBL" id="LYKI01000068">
    <property type="protein sequence ID" value="OIG67223.1"/>
    <property type="molecule type" value="Genomic_DNA"/>
</dbReference>
<dbReference type="Pfam" id="PF13550">
    <property type="entry name" value="Phage-tail_3"/>
    <property type="match status" value="1"/>
</dbReference>
<name>A0A1S2FUC3_ACIBA</name>